<dbReference type="Gene3D" id="2.30.110.10">
    <property type="entry name" value="Electron Transport, Fmn-binding Protein, Chain A"/>
    <property type="match status" value="1"/>
</dbReference>
<sequence>MVLADATSHPRPSTSDVNEEVVLTAHVPAQPVASPVTSAALRAAMSRFTTGVVVLTTGGGHVHGMTANAFSSVSLDPPLVLCCIAHSAVMHEALLSAGTFGVSVLRADQGAVATHFADKKRPLGLAQFAGHDWTEGDVTGVPLLGGALAWLECSVTDVHPAGDHSVVVGTVLGARTGEDAGSLAFYQGAFHEVPAREPPR</sequence>
<dbReference type="InterPro" id="IPR002563">
    <property type="entry name" value="Flavin_Rdtase-like_dom"/>
</dbReference>
<dbReference type="EMBL" id="JBHRZI010000005">
    <property type="protein sequence ID" value="MFC3890694.1"/>
    <property type="molecule type" value="Genomic_DNA"/>
</dbReference>
<evidence type="ECO:0000259" key="2">
    <source>
        <dbReference type="SMART" id="SM00903"/>
    </source>
</evidence>
<dbReference type="SMART" id="SM00903">
    <property type="entry name" value="Flavin_Reduct"/>
    <property type="match status" value="1"/>
</dbReference>
<dbReference type="InterPro" id="IPR012349">
    <property type="entry name" value="Split_barrel_FMN-bd"/>
</dbReference>
<dbReference type="GO" id="GO:0016491">
    <property type="term" value="F:oxidoreductase activity"/>
    <property type="evidence" value="ECO:0007669"/>
    <property type="project" value="UniProtKB-KW"/>
</dbReference>
<keyword evidence="1 3" id="KW-0560">Oxidoreductase</keyword>
<reference evidence="4" key="1">
    <citation type="journal article" date="2019" name="Int. J. Syst. Evol. Microbiol.">
        <title>The Global Catalogue of Microorganisms (GCM) 10K type strain sequencing project: providing services to taxonomists for standard genome sequencing and annotation.</title>
        <authorList>
            <consortium name="The Broad Institute Genomics Platform"/>
            <consortium name="The Broad Institute Genome Sequencing Center for Infectious Disease"/>
            <person name="Wu L."/>
            <person name="Ma J."/>
        </authorList>
    </citation>
    <scope>NUCLEOTIDE SEQUENCE [LARGE SCALE GENOMIC DNA]</scope>
    <source>
        <strain evidence="4">CGMCC 4.7405</strain>
    </source>
</reference>
<comment type="caution">
    <text evidence="3">The sequence shown here is derived from an EMBL/GenBank/DDBJ whole genome shotgun (WGS) entry which is preliminary data.</text>
</comment>
<dbReference type="Proteomes" id="UP001595690">
    <property type="component" value="Unassembled WGS sequence"/>
</dbReference>
<dbReference type="InterPro" id="IPR050268">
    <property type="entry name" value="NADH-dep_flavin_reductase"/>
</dbReference>
<dbReference type="PANTHER" id="PTHR30466">
    <property type="entry name" value="FLAVIN REDUCTASE"/>
    <property type="match status" value="1"/>
</dbReference>
<proteinExistence type="predicted"/>
<evidence type="ECO:0000313" key="4">
    <source>
        <dbReference type="Proteomes" id="UP001595690"/>
    </source>
</evidence>
<evidence type="ECO:0000313" key="3">
    <source>
        <dbReference type="EMBL" id="MFC3890694.1"/>
    </source>
</evidence>
<feature type="domain" description="Flavin reductase like" evidence="2">
    <location>
        <begin position="45"/>
        <end position="192"/>
    </location>
</feature>
<dbReference type="SUPFAM" id="SSF50475">
    <property type="entry name" value="FMN-binding split barrel"/>
    <property type="match status" value="1"/>
</dbReference>
<protein>
    <submittedName>
        <fullName evidence="3">Flavin reductase family protein</fullName>
        <ecNumber evidence="3">1.-.-.-</ecNumber>
    </submittedName>
</protein>
<dbReference type="RefSeq" id="WP_382369116.1">
    <property type="nucleotide sequence ID" value="NZ_JBHRZI010000005.1"/>
</dbReference>
<dbReference type="PANTHER" id="PTHR30466:SF1">
    <property type="entry name" value="FMN REDUCTASE (NADH) RUTF"/>
    <property type="match status" value="1"/>
</dbReference>
<dbReference type="EC" id="1.-.-.-" evidence="3"/>
<name>A0ABV8BM90_9PSEU</name>
<organism evidence="3 4">
    <name type="scientific">Lentzea rhizosphaerae</name>
    <dbReference type="NCBI Taxonomy" id="2041025"/>
    <lineage>
        <taxon>Bacteria</taxon>
        <taxon>Bacillati</taxon>
        <taxon>Actinomycetota</taxon>
        <taxon>Actinomycetes</taxon>
        <taxon>Pseudonocardiales</taxon>
        <taxon>Pseudonocardiaceae</taxon>
        <taxon>Lentzea</taxon>
    </lineage>
</organism>
<gene>
    <name evidence="3" type="ORF">ACFOWZ_04360</name>
</gene>
<evidence type="ECO:0000256" key="1">
    <source>
        <dbReference type="ARBA" id="ARBA00023002"/>
    </source>
</evidence>
<dbReference type="Pfam" id="PF01613">
    <property type="entry name" value="Flavin_Reduct"/>
    <property type="match status" value="1"/>
</dbReference>
<keyword evidence="4" id="KW-1185">Reference proteome</keyword>
<accession>A0ABV8BM90</accession>